<evidence type="ECO:0000256" key="5">
    <source>
        <dbReference type="ARBA" id="ARBA00022989"/>
    </source>
</evidence>
<comment type="similarity">
    <text evidence="2">Belongs to the DoxX family.</text>
</comment>
<proteinExistence type="inferred from homology"/>
<dbReference type="PANTHER" id="PTHR33452">
    <property type="entry name" value="OXIDOREDUCTASE CATD-RELATED"/>
    <property type="match status" value="1"/>
</dbReference>
<evidence type="ECO:0000256" key="1">
    <source>
        <dbReference type="ARBA" id="ARBA00004651"/>
    </source>
</evidence>
<gene>
    <name evidence="9" type="ORF">ACFSR9_11225</name>
</gene>
<feature type="transmembrane region" description="Helical" evidence="8">
    <location>
        <begin position="111"/>
        <end position="130"/>
    </location>
</feature>
<feature type="transmembrane region" description="Helical" evidence="8">
    <location>
        <begin position="45"/>
        <end position="68"/>
    </location>
</feature>
<evidence type="ECO:0000256" key="2">
    <source>
        <dbReference type="ARBA" id="ARBA00006679"/>
    </source>
</evidence>
<evidence type="ECO:0000313" key="9">
    <source>
        <dbReference type="EMBL" id="MFD2610002.1"/>
    </source>
</evidence>
<comment type="caution">
    <text evidence="9">The sequence shown here is derived from an EMBL/GenBank/DDBJ whole genome shotgun (WGS) entry which is preliminary data.</text>
</comment>
<evidence type="ECO:0000256" key="6">
    <source>
        <dbReference type="ARBA" id="ARBA00023136"/>
    </source>
</evidence>
<evidence type="ECO:0000256" key="4">
    <source>
        <dbReference type="ARBA" id="ARBA00022692"/>
    </source>
</evidence>
<dbReference type="PANTHER" id="PTHR33452:SF1">
    <property type="entry name" value="INNER MEMBRANE PROTEIN YPHA-RELATED"/>
    <property type="match status" value="1"/>
</dbReference>
<dbReference type="RefSeq" id="WP_386845820.1">
    <property type="nucleotide sequence ID" value="NZ_JBHUMK010000048.1"/>
</dbReference>
<protein>
    <submittedName>
        <fullName evidence="9">DoxX family membrane protein</fullName>
    </submittedName>
</protein>
<keyword evidence="4 8" id="KW-0812">Transmembrane</keyword>
<keyword evidence="10" id="KW-1185">Reference proteome</keyword>
<keyword evidence="3" id="KW-1003">Cell membrane</keyword>
<feature type="transmembrane region" description="Helical" evidence="8">
    <location>
        <begin position="75"/>
        <end position="91"/>
    </location>
</feature>
<sequence length="162" mass="16489">MRAHPELALGLLRVMTGGLFAWHGYAKIFAVGLRAVTAEFQRAGVPLPLLTAPLSATLELAGGVLLLLGLGSRGLALLLALSTAAALLLGSRHAPPLPAPLPGAAQWETPALMLVACLALALGGGGRPGFGGYVSKHPDLPPTSPPARTPASSKSRTRKRSG</sequence>
<dbReference type="EMBL" id="JBHUMK010000048">
    <property type="protein sequence ID" value="MFD2610002.1"/>
    <property type="molecule type" value="Genomic_DNA"/>
</dbReference>
<keyword evidence="6 8" id="KW-0472">Membrane</keyword>
<evidence type="ECO:0000256" key="7">
    <source>
        <dbReference type="SAM" id="MobiDB-lite"/>
    </source>
</evidence>
<comment type="subcellular location">
    <subcellularLocation>
        <location evidence="1">Cell membrane</location>
        <topology evidence="1">Multi-pass membrane protein</topology>
    </subcellularLocation>
</comment>
<evidence type="ECO:0000313" key="10">
    <source>
        <dbReference type="Proteomes" id="UP001597475"/>
    </source>
</evidence>
<feature type="transmembrane region" description="Helical" evidence="8">
    <location>
        <begin position="7"/>
        <end position="25"/>
    </location>
</feature>
<feature type="region of interest" description="Disordered" evidence="7">
    <location>
        <begin position="133"/>
        <end position="162"/>
    </location>
</feature>
<accession>A0ABW5P7B5</accession>
<dbReference type="Proteomes" id="UP001597475">
    <property type="component" value="Unassembled WGS sequence"/>
</dbReference>
<evidence type="ECO:0000256" key="8">
    <source>
        <dbReference type="SAM" id="Phobius"/>
    </source>
</evidence>
<dbReference type="InterPro" id="IPR051907">
    <property type="entry name" value="DoxX-like_oxidoreductase"/>
</dbReference>
<organism evidence="9 10">
    <name type="scientific">Deinococcus taklimakanensis</name>
    <dbReference type="NCBI Taxonomy" id="536443"/>
    <lineage>
        <taxon>Bacteria</taxon>
        <taxon>Thermotogati</taxon>
        <taxon>Deinococcota</taxon>
        <taxon>Deinococci</taxon>
        <taxon>Deinococcales</taxon>
        <taxon>Deinococcaceae</taxon>
        <taxon>Deinococcus</taxon>
    </lineage>
</organism>
<reference evidence="10" key="1">
    <citation type="journal article" date="2019" name="Int. J. Syst. Evol. Microbiol.">
        <title>The Global Catalogue of Microorganisms (GCM) 10K type strain sequencing project: providing services to taxonomists for standard genome sequencing and annotation.</title>
        <authorList>
            <consortium name="The Broad Institute Genomics Platform"/>
            <consortium name="The Broad Institute Genome Sequencing Center for Infectious Disease"/>
            <person name="Wu L."/>
            <person name="Ma J."/>
        </authorList>
    </citation>
    <scope>NUCLEOTIDE SEQUENCE [LARGE SCALE GENOMIC DNA]</scope>
    <source>
        <strain evidence="10">KCTC 33842</strain>
    </source>
</reference>
<name>A0ABW5P7B5_9DEIO</name>
<evidence type="ECO:0000256" key="3">
    <source>
        <dbReference type="ARBA" id="ARBA00022475"/>
    </source>
</evidence>
<dbReference type="InterPro" id="IPR032808">
    <property type="entry name" value="DoxX"/>
</dbReference>
<keyword evidence="5 8" id="KW-1133">Transmembrane helix</keyword>
<dbReference type="Pfam" id="PF07681">
    <property type="entry name" value="DoxX"/>
    <property type="match status" value="1"/>
</dbReference>